<protein>
    <submittedName>
        <fullName evidence="7">RsmB/NOP family class I SAM-dependent RNA methyltransferase</fullName>
    </submittedName>
</protein>
<dbReference type="SUPFAM" id="SSF53335">
    <property type="entry name" value="S-adenosyl-L-methionine-dependent methyltransferases"/>
    <property type="match status" value="1"/>
</dbReference>
<reference evidence="7 8" key="2">
    <citation type="submission" date="2019-09" db="EMBL/GenBank/DDBJ databases">
        <authorList>
            <person name="Jin C."/>
        </authorList>
    </citation>
    <scope>NUCLEOTIDE SEQUENCE [LARGE SCALE GENOMIC DNA]</scope>
    <source>
        <strain evidence="7 8">BN140078</strain>
    </source>
</reference>
<evidence type="ECO:0000256" key="4">
    <source>
        <dbReference type="ARBA" id="ARBA00022884"/>
    </source>
</evidence>
<proteinExistence type="inferred from homology"/>
<reference evidence="7 8" key="1">
    <citation type="submission" date="2019-09" db="EMBL/GenBank/DDBJ databases">
        <title>Chitinophaga ginsengihumi sp. nov., isolated from soil of ginseng rhizosphere.</title>
        <authorList>
            <person name="Lee J."/>
        </authorList>
    </citation>
    <scope>NUCLEOTIDE SEQUENCE [LARGE SCALE GENOMIC DNA]</scope>
    <source>
        <strain evidence="7 8">BN140078</strain>
    </source>
</reference>
<keyword evidence="1 5" id="KW-0489">Methyltransferase</keyword>
<dbReference type="PANTHER" id="PTHR22807">
    <property type="entry name" value="NOP2 YEAST -RELATED NOL1/NOP2/FMU SUN DOMAIN-CONTAINING"/>
    <property type="match status" value="1"/>
</dbReference>
<evidence type="ECO:0000313" key="8">
    <source>
        <dbReference type="Proteomes" id="UP000324611"/>
    </source>
</evidence>
<evidence type="ECO:0000256" key="1">
    <source>
        <dbReference type="ARBA" id="ARBA00022603"/>
    </source>
</evidence>
<feature type="domain" description="SAM-dependent MTase RsmB/NOP-type" evidence="6">
    <location>
        <begin position="122"/>
        <end position="389"/>
    </location>
</feature>
<dbReference type="InterPro" id="IPR001678">
    <property type="entry name" value="MeTrfase_RsmB-F_NOP2_dom"/>
</dbReference>
<feature type="binding site" evidence="5">
    <location>
        <position position="270"/>
    </location>
    <ligand>
        <name>S-adenosyl-L-methionine</name>
        <dbReference type="ChEBI" id="CHEBI:59789"/>
    </ligand>
</feature>
<comment type="caution">
    <text evidence="7">The sequence shown here is derived from an EMBL/GenBank/DDBJ whole genome shotgun (WGS) entry which is preliminary data.</text>
</comment>
<evidence type="ECO:0000256" key="3">
    <source>
        <dbReference type="ARBA" id="ARBA00022691"/>
    </source>
</evidence>
<dbReference type="InterPro" id="IPR049560">
    <property type="entry name" value="MeTrfase_RsmB-F_NOP2_cat"/>
</dbReference>
<organism evidence="7 8">
    <name type="scientific">Chitinophaga agrisoli</name>
    <dbReference type="NCBI Taxonomy" id="2607653"/>
    <lineage>
        <taxon>Bacteria</taxon>
        <taxon>Pseudomonadati</taxon>
        <taxon>Bacteroidota</taxon>
        <taxon>Chitinophagia</taxon>
        <taxon>Chitinophagales</taxon>
        <taxon>Chitinophagaceae</taxon>
        <taxon>Chitinophaga</taxon>
    </lineage>
</organism>
<keyword evidence="8" id="KW-1185">Reference proteome</keyword>
<dbReference type="PRINTS" id="PR02008">
    <property type="entry name" value="RCMTFAMILY"/>
</dbReference>
<feature type="active site" description="Nucleophile" evidence="5">
    <location>
        <position position="344"/>
    </location>
</feature>
<dbReference type="InterPro" id="IPR029063">
    <property type="entry name" value="SAM-dependent_MTases_sf"/>
</dbReference>
<dbReference type="Proteomes" id="UP000324611">
    <property type="component" value="Unassembled WGS sequence"/>
</dbReference>
<feature type="binding site" evidence="5">
    <location>
        <position position="243"/>
    </location>
    <ligand>
        <name>S-adenosyl-L-methionine</name>
        <dbReference type="ChEBI" id="CHEBI:59789"/>
    </ligand>
</feature>
<dbReference type="RefSeq" id="WP_149841599.1">
    <property type="nucleotide sequence ID" value="NZ_VUOC01000004.1"/>
</dbReference>
<dbReference type="InterPro" id="IPR023267">
    <property type="entry name" value="RCMT"/>
</dbReference>
<dbReference type="PANTHER" id="PTHR22807:SF53">
    <property type="entry name" value="RIBOSOMAL RNA SMALL SUBUNIT METHYLTRANSFERASE B-RELATED"/>
    <property type="match status" value="1"/>
</dbReference>
<keyword evidence="4 5" id="KW-0694">RNA-binding</keyword>
<gene>
    <name evidence="7" type="ORF">F0L74_30170</name>
</gene>
<feature type="binding site" evidence="5">
    <location>
        <position position="291"/>
    </location>
    <ligand>
        <name>S-adenosyl-L-methionine</name>
        <dbReference type="ChEBI" id="CHEBI:59789"/>
    </ligand>
</feature>
<comment type="similarity">
    <text evidence="5">Belongs to the class I-like SAM-binding methyltransferase superfamily. RsmB/NOP family.</text>
</comment>
<dbReference type="EMBL" id="VUOC01000004">
    <property type="protein sequence ID" value="KAA2240421.1"/>
    <property type="molecule type" value="Genomic_DNA"/>
</dbReference>
<evidence type="ECO:0000256" key="2">
    <source>
        <dbReference type="ARBA" id="ARBA00022679"/>
    </source>
</evidence>
<evidence type="ECO:0000313" key="7">
    <source>
        <dbReference type="EMBL" id="KAA2240421.1"/>
    </source>
</evidence>
<dbReference type="PROSITE" id="PS51686">
    <property type="entry name" value="SAM_MT_RSMB_NOP"/>
    <property type="match status" value="1"/>
</dbReference>
<name>A0A5B2VMW7_9BACT</name>
<dbReference type="CDD" id="cd02440">
    <property type="entry name" value="AdoMet_MTases"/>
    <property type="match status" value="1"/>
</dbReference>
<accession>A0A5B2VMW7</accession>
<evidence type="ECO:0000259" key="6">
    <source>
        <dbReference type="PROSITE" id="PS51686"/>
    </source>
</evidence>
<dbReference type="AlphaFoldDB" id="A0A5B2VMW7"/>
<evidence type="ECO:0000256" key="5">
    <source>
        <dbReference type="PROSITE-ProRule" id="PRU01023"/>
    </source>
</evidence>
<comment type="caution">
    <text evidence="5">Lacks conserved residue(s) required for the propagation of feature annotation.</text>
</comment>
<keyword evidence="2 5" id="KW-0808">Transferase</keyword>
<dbReference type="GO" id="GO:0003723">
    <property type="term" value="F:RNA binding"/>
    <property type="evidence" value="ECO:0007669"/>
    <property type="project" value="UniProtKB-UniRule"/>
</dbReference>
<keyword evidence="3 5" id="KW-0949">S-adenosyl-L-methionine</keyword>
<dbReference type="Pfam" id="PF01189">
    <property type="entry name" value="Methyltr_RsmB-F"/>
    <property type="match status" value="1"/>
</dbReference>
<dbReference type="Gene3D" id="3.40.50.150">
    <property type="entry name" value="Vaccinia Virus protein VP39"/>
    <property type="match status" value="1"/>
</dbReference>
<dbReference type="GO" id="GO:0001510">
    <property type="term" value="P:RNA methylation"/>
    <property type="evidence" value="ECO:0007669"/>
    <property type="project" value="InterPro"/>
</dbReference>
<sequence length="389" mass="43746">MTRWESYLVSATRVIDGYDGTLPLHHFLKQFFKQNPQMGGRDRRWISQLVYAFYRMGHLWKGIMPVQDRILSGLFLCETQGNEILAAFRPEWNEQVSLTLPEKLAIVSFNGETVTPAAIFPFADELSAGIDAAAFANAYFVQPYLFIRVRKQQQQAVTALLQEAGITYEWRTDDLLALPNGTKIETLIPRKDWYEIQDASSRETGRLFKPAAKQQWWDCCAASGGKSLLLLDTAPAVRLTVSDVRSSILENLANRFYAAGVQFDERKVLDLTQPVPKGTFSHSGFDGIILDAPCSGSGTWGRTPENLYFFEQRRIATFQSLQQRIATNVAPLLKPGGALIYITCSVFKQENEEVVKYICEQTGLQWQEGGLIAGYENGADTMFAARLVK</sequence>
<dbReference type="GO" id="GO:0008173">
    <property type="term" value="F:RNA methyltransferase activity"/>
    <property type="evidence" value="ECO:0007669"/>
    <property type="project" value="InterPro"/>
</dbReference>